<reference evidence="1" key="2">
    <citation type="journal article" date="2021" name="Sci. Rep.">
        <title>The distribution of antibiotic resistance genes in chicken gut microbiota commensals.</title>
        <authorList>
            <person name="Juricova H."/>
            <person name="Matiasovicova J."/>
            <person name="Kubasova T."/>
            <person name="Cejkova D."/>
            <person name="Rychlik I."/>
        </authorList>
    </citation>
    <scope>NUCLEOTIDE SEQUENCE</scope>
    <source>
        <strain evidence="1">An836</strain>
    </source>
</reference>
<evidence type="ECO:0000313" key="2">
    <source>
        <dbReference type="Proteomes" id="UP000718821"/>
    </source>
</evidence>
<evidence type="ECO:0000313" key="1">
    <source>
        <dbReference type="EMBL" id="MBM6699140.1"/>
    </source>
</evidence>
<name>A0A939B9E3_9BIFI</name>
<reference evidence="1" key="1">
    <citation type="submission" date="2020-08" db="EMBL/GenBank/DDBJ databases">
        <authorList>
            <person name="Cejkova D."/>
            <person name="Kubasova T."/>
            <person name="Jahodarova E."/>
            <person name="Rychlik I."/>
        </authorList>
    </citation>
    <scope>NUCLEOTIDE SEQUENCE</scope>
    <source>
        <strain evidence="1">An836</strain>
    </source>
</reference>
<protein>
    <submittedName>
        <fullName evidence="1">Uncharacterized protein</fullName>
    </submittedName>
</protein>
<accession>A0A939B9E3</accession>
<gene>
    <name evidence="1" type="ORF">H7U32_02105</name>
</gene>
<keyword evidence="2" id="KW-1185">Reference proteome</keyword>
<proteinExistence type="predicted"/>
<dbReference type="Proteomes" id="UP000718821">
    <property type="component" value="Unassembled WGS sequence"/>
</dbReference>
<dbReference type="AlphaFoldDB" id="A0A939B9E3"/>
<organism evidence="1 2">
    <name type="scientific">Bifidobacterium pullorum subsp. saeculare</name>
    <dbReference type="NCBI Taxonomy" id="78257"/>
    <lineage>
        <taxon>Bacteria</taxon>
        <taxon>Bacillati</taxon>
        <taxon>Actinomycetota</taxon>
        <taxon>Actinomycetes</taxon>
        <taxon>Bifidobacteriales</taxon>
        <taxon>Bifidobacteriaceae</taxon>
        <taxon>Bifidobacterium</taxon>
    </lineage>
</organism>
<sequence>MDVFKTKPGEAISIMITERNYVDATQMKCPYVMSYDGERTTTYYAVCPACDNPIVLVGLFRSQEESRARRPYGRHVPFDVPELCQYDEDAYLSCPYANPDRRRSGRRRLPKSRTGLGLYRVMRAEFDRVVQAWEAWSGLHLGAGAAEEALCRWAGDEVWRYYEATYQNLPQTLFYGAPARNLVKMYVVKTGQLHTALSNIPEVRLTPTRSAQYSQVDKTIRGFLSLDFHLANHKYHTSGVQLTESFDLRVTCQNRRTCSSLTLETDPNWLNRACKDLNGRRDENLLDIARRLLTES</sequence>
<comment type="caution">
    <text evidence="1">The sequence shown here is derived from an EMBL/GenBank/DDBJ whole genome shotgun (WGS) entry which is preliminary data.</text>
</comment>
<dbReference type="RefSeq" id="WP_204467627.1">
    <property type="nucleotide sequence ID" value="NZ_JACLYU010000002.1"/>
</dbReference>
<dbReference type="EMBL" id="JACLYU010000002">
    <property type="protein sequence ID" value="MBM6699140.1"/>
    <property type="molecule type" value="Genomic_DNA"/>
</dbReference>